<evidence type="ECO:0000313" key="3">
    <source>
        <dbReference type="Proteomes" id="UP000233837"/>
    </source>
</evidence>
<sequence>MSASVVELDGINRRAEVKWIGQLEGNNMNIGVRLEIWSRFLLKIKGLAVSRGVRLMWTGIRHSNC</sequence>
<dbReference type="EMBL" id="KZ502442">
    <property type="protein sequence ID" value="PKU78864.1"/>
    <property type="molecule type" value="Genomic_DNA"/>
</dbReference>
<protein>
    <submittedName>
        <fullName evidence="2">Uncharacterized protein</fullName>
    </submittedName>
</protein>
<dbReference type="AlphaFoldDB" id="A0A2I0WT78"/>
<gene>
    <name evidence="1" type="ORF">MA16_Dca000205</name>
    <name evidence="2" type="ORF">MA16_Dca000207</name>
</gene>
<keyword evidence="3" id="KW-1185">Reference proteome</keyword>
<reference evidence="2" key="3">
    <citation type="submission" date="2017-11" db="EMBL/GenBank/DDBJ databases">
        <authorList>
            <person name="Han C.G."/>
        </authorList>
    </citation>
    <scope>NUCLEOTIDE SEQUENCE</scope>
    <source>
        <tissue evidence="2">The whole plant</tissue>
    </source>
</reference>
<reference evidence="2 3" key="1">
    <citation type="journal article" date="2016" name="Sci. Rep.">
        <title>The Dendrobium catenatum Lindl. genome sequence provides insights into polysaccharide synthase, floral development and adaptive evolution.</title>
        <authorList>
            <person name="Zhang G.Q."/>
            <person name="Xu Q."/>
            <person name="Bian C."/>
            <person name="Tsai W.C."/>
            <person name="Yeh C.M."/>
            <person name="Liu K.W."/>
            <person name="Yoshida K."/>
            <person name="Zhang L.S."/>
            <person name="Chang S.B."/>
            <person name="Chen F."/>
            <person name="Shi Y."/>
            <person name="Su Y.Y."/>
            <person name="Zhang Y.Q."/>
            <person name="Chen L.J."/>
            <person name="Yin Y."/>
            <person name="Lin M."/>
            <person name="Huang H."/>
            <person name="Deng H."/>
            <person name="Wang Z.W."/>
            <person name="Zhu S.L."/>
            <person name="Zhao X."/>
            <person name="Deng C."/>
            <person name="Niu S.C."/>
            <person name="Huang J."/>
            <person name="Wang M."/>
            <person name="Liu G.H."/>
            <person name="Yang H.J."/>
            <person name="Xiao X.J."/>
            <person name="Hsiao Y.Y."/>
            <person name="Wu W.L."/>
            <person name="Chen Y.Y."/>
            <person name="Mitsuda N."/>
            <person name="Ohme-Takagi M."/>
            <person name="Luo Y.B."/>
            <person name="Van de Peer Y."/>
            <person name="Liu Z.J."/>
        </authorList>
    </citation>
    <scope>NUCLEOTIDE SEQUENCE [LARGE SCALE GENOMIC DNA]</scope>
    <source>
        <tissue evidence="2">The whole plant</tissue>
    </source>
</reference>
<dbReference type="EMBL" id="KZ502442">
    <property type="protein sequence ID" value="PKU78862.1"/>
    <property type="molecule type" value="Genomic_DNA"/>
</dbReference>
<name>A0A2I0WT78_9ASPA</name>
<accession>A0A2I0WT78</accession>
<dbReference type="Proteomes" id="UP000233837">
    <property type="component" value="Unassembled WGS sequence"/>
</dbReference>
<proteinExistence type="predicted"/>
<reference evidence="2 3" key="2">
    <citation type="journal article" date="2017" name="Nature">
        <title>The Apostasia genome and the evolution of orchids.</title>
        <authorList>
            <person name="Zhang G.Q."/>
            <person name="Liu K.W."/>
            <person name="Li Z."/>
            <person name="Lohaus R."/>
            <person name="Hsiao Y.Y."/>
            <person name="Niu S.C."/>
            <person name="Wang J.Y."/>
            <person name="Lin Y.C."/>
            <person name="Xu Q."/>
            <person name="Chen L.J."/>
            <person name="Yoshida K."/>
            <person name="Fujiwara S."/>
            <person name="Wang Z.W."/>
            <person name="Zhang Y.Q."/>
            <person name="Mitsuda N."/>
            <person name="Wang M."/>
            <person name="Liu G.H."/>
            <person name="Pecoraro L."/>
            <person name="Huang H.X."/>
            <person name="Xiao X.J."/>
            <person name="Lin M."/>
            <person name="Wu X.Y."/>
            <person name="Wu W.L."/>
            <person name="Chen Y.Y."/>
            <person name="Chang S.B."/>
            <person name="Sakamoto S."/>
            <person name="Ohme-Takagi M."/>
            <person name="Yagi M."/>
            <person name="Zeng S.J."/>
            <person name="Shen C.Y."/>
            <person name="Yeh C.M."/>
            <person name="Luo Y.B."/>
            <person name="Tsai W.C."/>
            <person name="Van de Peer Y."/>
            <person name="Liu Z.J."/>
        </authorList>
    </citation>
    <scope>NUCLEOTIDE SEQUENCE [LARGE SCALE GENOMIC DNA]</scope>
    <source>
        <tissue evidence="2">The whole plant</tissue>
    </source>
</reference>
<organism evidence="2 3">
    <name type="scientific">Dendrobium catenatum</name>
    <dbReference type="NCBI Taxonomy" id="906689"/>
    <lineage>
        <taxon>Eukaryota</taxon>
        <taxon>Viridiplantae</taxon>
        <taxon>Streptophyta</taxon>
        <taxon>Embryophyta</taxon>
        <taxon>Tracheophyta</taxon>
        <taxon>Spermatophyta</taxon>
        <taxon>Magnoliopsida</taxon>
        <taxon>Liliopsida</taxon>
        <taxon>Asparagales</taxon>
        <taxon>Orchidaceae</taxon>
        <taxon>Epidendroideae</taxon>
        <taxon>Malaxideae</taxon>
        <taxon>Dendrobiinae</taxon>
        <taxon>Dendrobium</taxon>
    </lineage>
</organism>
<evidence type="ECO:0000313" key="1">
    <source>
        <dbReference type="EMBL" id="PKU78862.1"/>
    </source>
</evidence>
<evidence type="ECO:0000313" key="2">
    <source>
        <dbReference type="EMBL" id="PKU78864.1"/>
    </source>
</evidence>